<dbReference type="Proteomes" id="UP000736384">
    <property type="component" value="Unassembled WGS sequence"/>
</dbReference>
<comment type="caution">
    <text evidence="2">The sequence shown here is derived from an EMBL/GenBank/DDBJ whole genome shotgun (WGS) entry which is preliminary data.</text>
</comment>
<reference evidence="2" key="1">
    <citation type="submission" date="2020-03" db="EMBL/GenBank/DDBJ databases">
        <title>Genome assembly of Azotobacter chroococcum W5.</title>
        <authorList>
            <person name="Kannepalli A."/>
        </authorList>
    </citation>
    <scope>NUCLEOTIDE SEQUENCE</scope>
    <source>
        <strain evidence="2">W5</strain>
    </source>
</reference>
<feature type="region of interest" description="Disordered" evidence="1">
    <location>
        <begin position="21"/>
        <end position="44"/>
    </location>
</feature>
<evidence type="ECO:0000313" key="3">
    <source>
        <dbReference type="Proteomes" id="UP000736384"/>
    </source>
</evidence>
<dbReference type="AlphaFoldDB" id="A0AA43Z5L8"/>
<sequence>MFPDGGRPLYIRALRADQCKDGSELPRRRLPEPRKAGPLSVDRAGACGQDTARFMLAAGG</sequence>
<evidence type="ECO:0000256" key="1">
    <source>
        <dbReference type="SAM" id="MobiDB-lite"/>
    </source>
</evidence>
<proteinExistence type="predicted"/>
<accession>A0AA43Z5L8</accession>
<evidence type="ECO:0000313" key="2">
    <source>
        <dbReference type="EMBL" id="NHN77353.1"/>
    </source>
</evidence>
<gene>
    <name evidence="2" type="ORF">HA520_08620</name>
</gene>
<name>A0AA43Z5L8_9GAMM</name>
<feature type="compositionally biased region" description="Basic and acidic residues" evidence="1">
    <location>
        <begin position="21"/>
        <end position="35"/>
    </location>
</feature>
<protein>
    <submittedName>
        <fullName evidence="2">Uncharacterized protein</fullName>
    </submittedName>
</protein>
<dbReference type="EMBL" id="JAAPAP010000005">
    <property type="protein sequence ID" value="NHN77353.1"/>
    <property type="molecule type" value="Genomic_DNA"/>
</dbReference>
<organism evidence="2 3">
    <name type="scientific">Azotobacter chroococcum</name>
    <dbReference type="NCBI Taxonomy" id="353"/>
    <lineage>
        <taxon>Bacteria</taxon>
        <taxon>Pseudomonadati</taxon>
        <taxon>Pseudomonadota</taxon>
        <taxon>Gammaproteobacteria</taxon>
        <taxon>Pseudomonadales</taxon>
        <taxon>Pseudomonadaceae</taxon>
        <taxon>Azotobacter</taxon>
    </lineage>
</organism>